<organism evidence="1 3">
    <name type="scientific">Arsenophonus nasoniae</name>
    <name type="common">son-killer infecting Nasonia vitripennis</name>
    <dbReference type="NCBI Taxonomy" id="638"/>
    <lineage>
        <taxon>Bacteria</taxon>
        <taxon>Pseudomonadati</taxon>
        <taxon>Pseudomonadota</taxon>
        <taxon>Gammaproteobacteria</taxon>
        <taxon>Enterobacterales</taxon>
        <taxon>Morganellaceae</taxon>
        <taxon>Arsenophonus</taxon>
    </lineage>
</organism>
<accession>A0AA95GDI5</accession>
<sequence length="276" mass="31234">MSQLDGTAISQIQDLTVASLHLDPIKTTDCPVIVVPKNHEIRSLEALNLTRYRFRGVMKTSSIVDFVNYSMGYAQTAGVRCFIDADTMTAKTIFNVGTLDEPGHADNQSLVSLKKTSPFKSLLKIDGERQRQKQLAEWLEDWRDYLTAFDAEENALDIKKAISAVRRITIEATHSSEHEDNDFSAKRSVLENVEAKSKDVMPAYFEFTCVPYDELSERRIKLRYSILTGGEAPVFVLRIIQLENLEEKIAQEFNDLLSTYFINSKIETFIGSFSAS</sequence>
<gene>
    <name evidence="1" type="ORF">QE207_06750</name>
    <name evidence="2" type="ORF">QE207_08240</name>
</gene>
<evidence type="ECO:0000313" key="3">
    <source>
        <dbReference type="Proteomes" id="UP001177597"/>
    </source>
</evidence>
<reference evidence="1" key="1">
    <citation type="submission" date="2023-04" db="EMBL/GenBank/DDBJ databases">
        <title>Genome dynamics across the evolutionary transition to endosymbiosis.</title>
        <authorList>
            <person name="Siozios S."/>
            <person name="Nadal-Jimenez P."/>
            <person name="Azagi T."/>
            <person name="Sprong H."/>
            <person name="Frost C.L."/>
            <person name="Parratt S.R."/>
            <person name="Taylor G."/>
            <person name="Brettell L."/>
            <person name="Lew K.C."/>
            <person name="Croft L."/>
            <person name="King K.C."/>
            <person name="Brockhurst M.A."/>
            <person name="Hypsa V."/>
            <person name="Novakova E."/>
            <person name="Darby A.C."/>
            <person name="Hurst G.D.D."/>
        </authorList>
    </citation>
    <scope>NUCLEOTIDE SEQUENCE</scope>
    <source>
        <strain evidence="1">AIh</strain>
    </source>
</reference>
<dbReference type="RefSeq" id="WP_280629807.1">
    <property type="nucleotide sequence ID" value="NZ_CP123498.1"/>
</dbReference>
<dbReference type="EMBL" id="CP123498">
    <property type="protein sequence ID" value="WGL96262.1"/>
    <property type="molecule type" value="Genomic_DNA"/>
</dbReference>
<evidence type="ECO:0000313" key="2">
    <source>
        <dbReference type="EMBL" id="WGL96515.1"/>
    </source>
</evidence>
<evidence type="ECO:0000313" key="1">
    <source>
        <dbReference type="EMBL" id="WGL96262.1"/>
    </source>
</evidence>
<dbReference type="AlphaFoldDB" id="A0AA95GDI5"/>
<dbReference type="InterPro" id="IPR019276">
    <property type="entry name" value="DUF2303"/>
</dbReference>
<proteinExistence type="predicted"/>
<name>A0AA95GDI5_9GAMM</name>
<dbReference type="EMBL" id="CP123498">
    <property type="protein sequence ID" value="WGL96515.1"/>
    <property type="molecule type" value="Genomic_DNA"/>
</dbReference>
<protein>
    <submittedName>
        <fullName evidence="1">DUF2303 family protein</fullName>
    </submittedName>
</protein>
<dbReference type="Pfam" id="PF10065">
    <property type="entry name" value="DUF2303"/>
    <property type="match status" value="1"/>
</dbReference>
<dbReference type="Proteomes" id="UP001177597">
    <property type="component" value="Chromosome"/>
</dbReference>